<dbReference type="Proteomes" id="UP000030854">
    <property type="component" value="Unassembled WGS sequence"/>
</dbReference>
<dbReference type="AlphaFoldDB" id="A0A0B1P4I9"/>
<dbReference type="InterPro" id="IPR006994">
    <property type="entry name" value="TCF25/Rqc1"/>
</dbReference>
<feature type="region of interest" description="Disordered" evidence="1">
    <location>
        <begin position="20"/>
        <end position="41"/>
    </location>
</feature>
<dbReference type="HOGENOM" id="CLU_008321_1_1_1"/>
<organism evidence="2 3">
    <name type="scientific">Uncinula necator</name>
    <name type="common">Grape powdery mildew</name>
    <dbReference type="NCBI Taxonomy" id="52586"/>
    <lineage>
        <taxon>Eukaryota</taxon>
        <taxon>Fungi</taxon>
        <taxon>Dikarya</taxon>
        <taxon>Ascomycota</taxon>
        <taxon>Pezizomycotina</taxon>
        <taxon>Leotiomycetes</taxon>
        <taxon>Erysiphales</taxon>
        <taxon>Erysiphaceae</taxon>
        <taxon>Erysiphe</taxon>
    </lineage>
</organism>
<dbReference type="STRING" id="52586.A0A0B1P4I9"/>
<feature type="region of interest" description="Disordered" evidence="1">
    <location>
        <begin position="86"/>
        <end position="114"/>
    </location>
</feature>
<dbReference type="OMA" id="IWGKMPP"/>
<feature type="region of interest" description="Disordered" evidence="1">
    <location>
        <begin position="651"/>
        <end position="714"/>
    </location>
</feature>
<dbReference type="EMBL" id="JNVN01002570">
    <property type="protein sequence ID" value="KHJ31806.1"/>
    <property type="molecule type" value="Genomic_DNA"/>
</dbReference>
<feature type="compositionally biased region" description="Basic residues" evidence="1">
    <location>
        <begin position="88"/>
        <end position="100"/>
    </location>
</feature>
<gene>
    <name evidence="2" type="ORF">EV44_g4848</name>
</gene>
<dbReference type="PANTHER" id="PTHR22684:SF0">
    <property type="entry name" value="RIBOSOME QUALITY CONTROL COMPLEX SUBUNIT TCF25"/>
    <property type="match status" value="1"/>
</dbReference>
<feature type="compositionally biased region" description="Acidic residues" evidence="1">
    <location>
        <begin position="681"/>
        <end position="695"/>
    </location>
</feature>
<feature type="compositionally biased region" description="Basic and acidic residues" evidence="1">
    <location>
        <begin position="101"/>
        <end position="114"/>
    </location>
</feature>
<dbReference type="PANTHER" id="PTHR22684">
    <property type="entry name" value="NULP1-RELATED"/>
    <property type="match status" value="1"/>
</dbReference>
<keyword evidence="3" id="KW-1185">Reference proteome</keyword>
<evidence type="ECO:0000256" key="1">
    <source>
        <dbReference type="SAM" id="MobiDB-lite"/>
    </source>
</evidence>
<dbReference type="GO" id="GO:0072344">
    <property type="term" value="P:rescue of stalled ribosome"/>
    <property type="evidence" value="ECO:0007669"/>
    <property type="project" value="TreeGrafter"/>
</dbReference>
<dbReference type="GO" id="GO:1990112">
    <property type="term" value="C:RQC complex"/>
    <property type="evidence" value="ECO:0007669"/>
    <property type="project" value="TreeGrafter"/>
</dbReference>
<dbReference type="Pfam" id="PF04910">
    <property type="entry name" value="Tcf25"/>
    <property type="match status" value="1"/>
</dbReference>
<feature type="compositionally biased region" description="Basic and acidic residues" evidence="1">
    <location>
        <begin position="657"/>
        <end position="680"/>
    </location>
</feature>
<evidence type="ECO:0000313" key="3">
    <source>
        <dbReference type="Proteomes" id="UP000030854"/>
    </source>
</evidence>
<protein>
    <submittedName>
        <fullName evidence="2">Putative transcription factor 25</fullName>
    </submittedName>
</protein>
<reference evidence="2 3" key="1">
    <citation type="journal article" date="2014" name="BMC Genomics">
        <title>Adaptive genomic structural variation in the grape powdery mildew pathogen, Erysiphe necator.</title>
        <authorList>
            <person name="Jones L."/>
            <person name="Riaz S."/>
            <person name="Morales-Cruz A."/>
            <person name="Amrine K.C."/>
            <person name="McGuire B."/>
            <person name="Gubler W.D."/>
            <person name="Walker M.A."/>
            <person name="Cantu D."/>
        </authorList>
    </citation>
    <scope>NUCLEOTIDE SEQUENCE [LARGE SCALE GENOMIC DNA]</scope>
    <source>
        <strain evidence="3">c</strain>
    </source>
</reference>
<comment type="caution">
    <text evidence="2">The sequence shown here is derived from an EMBL/GenBank/DDBJ whole genome shotgun (WGS) entry which is preliminary data.</text>
</comment>
<sequence>MSTRQLRKLQKQKELEIAALSDKGQAEVEDESEDSFSLPRSKGNSIFANLRALEDFEDVDEDILEKNEVEIEPVDITPRFISRQEKTRKLKHKKGKKKQNRKPEIKPEDRVGGEEIERALRQLGIKTQSDEKSRDSRTRQVDDPIEKICTLVSINERYLKVGNEMRKLFGKVAVEEKTDPSEITVRENTQRQQLTDETFELETVLRGNNPPGKGISDIILRRNFFIQGRSDWPKGLLGGLSMEVVKYEQSDGIVEFRYVHNQNYQKVQNLFHRGVEIADPQLLVSLLVKNPDHISLLLQVSKIAKSLGNHSLSSDLLERALFFFGKAATSQFTCKLSQGKARLNFARFENRELWLAGYNYIKSLMMKGTYRTALEWAKLLLSLNPGGDPYCMRLLIHNLSLRCHEYEWLFDLYDTGFHYQWSNNTGLMSKNLYSHTKISLALAAIHMKNREKAREILRESMIRLPWLYYCLFSELNLEIPPSLSDHCEPNSEADALFAKIYINQTKDLWDTPETTSLLMETGYTITKFENPVDCSDVVSLDVVRFIYLDGSSETLALIPRERMNFEVNSDSDPIPPSENIISYEIQQVVIRDNHQHHPDYLVIGRLNTNQGDDDDENSDTQFTIEMISEEGIQRLLPIESARRLFRHLWGPSNFRNEGNDNNHVDNIEDTHNDSHNHEEENNNYDDENKSEDEELLKDTTNQNPSHLNSDDLND</sequence>
<name>A0A0B1P4I9_UNCNE</name>
<dbReference type="GO" id="GO:1990116">
    <property type="term" value="P:ribosome-associated ubiquitin-dependent protein catabolic process"/>
    <property type="evidence" value="ECO:0007669"/>
    <property type="project" value="TreeGrafter"/>
</dbReference>
<accession>A0A0B1P4I9</accession>
<evidence type="ECO:0000313" key="2">
    <source>
        <dbReference type="EMBL" id="KHJ31806.1"/>
    </source>
</evidence>
<feature type="compositionally biased region" description="Polar residues" evidence="1">
    <location>
        <begin position="698"/>
        <end position="707"/>
    </location>
</feature>
<proteinExistence type="predicted"/>